<keyword evidence="8" id="KW-1185">Reference proteome</keyword>
<dbReference type="PROSITE" id="PS50089">
    <property type="entry name" value="ZF_RING_2"/>
    <property type="match status" value="1"/>
</dbReference>
<feature type="domain" description="RING-type" evidence="6">
    <location>
        <begin position="188"/>
        <end position="215"/>
    </location>
</feature>
<dbReference type="AlphaFoldDB" id="A0A1Y2CGY9"/>
<evidence type="ECO:0000313" key="7">
    <source>
        <dbReference type="EMBL" id="ORY46299.1"/>
    </source>
</evidence>
<dbReference type="Gene3D" id="3.30.40.10">
    <property type="entry name" value="Zinc/RING finger domain, C3HC4 (zinc finger)"/>
    <property type="match status" value="1"/>
</dbReference>
<evidence type="ECO:0000313" key="8">
    <source>
        <dbReference type="Proteomes" id="UP000193467"/>
    </source>
</evidence>
<dbReference type="InterPro" id="IPR013083">
    <property type="entry name" value="Znf_RING/FYVE/PHD"/>
</dbReference>
<feature type="compositionally biased region" description="Polar residues" evidence="5">
    <location>
        <begin position="68"/>
        <end position="77"/>
    </location>
</feature>
<dbReference type="Pfam" id="PF13445">
    <property type="entry name" value="zf-RING_UBOX"/>
    <property type="match status" value="1"/>
</dbReference>
<comment type="caution">
    <text evidence="7">The sequence shown here is derived from an EMBL/GenBank/DDBJ whole genome shotgun (WGS) entry which is preliminary data.</text>
</comment>
<feature type="compositionally biased region" description="Gly residues" evidence="5">
    <location>
        <begin position="319"/>
        <end position="330"/>
    </location>
</feature>
<feature type="compositionally biased region" description="Polar residues" evidence="5">
    <location>
        <begin position="48"/>
        <end position="59"/>
    </location>
</feature>
<dbReference type="OrthoDB" id="2528866at2759"/>
<dbReference type="InterPro" id="IPR017907">
    <property type="entry name" value="Znf_RING_CS"/>
</dbReference>
<dbReference type="InterPro" id="IPR001841">
    <property type="entry name" value="Znf_RING"/>
</dbReference>
<reference evidence="7 8" key="1">
    <citation type="submission" date="2016-07" db="EMBL/GenBank/DDBJ databases">
        <title>Pervasive Adenine N6-methylation of Active Genes in Fungi.</title>
        <authorList>
            <consortium name="DOE Joint Genome Institute"/>
            <person name="Mondo S.J."/>
            <person name="Dannebaum R.O."/>
            <person name="Kuo R.C."/>
            <person name="Labutti K."/>
            <person name="Haridas S."/>
            <person name="Kuo A."/>
            <person name="Salamov A."/>
            <person name="Ahrendt S.R."/>
            <person name="Lipzen A."/>
            <person name="Sullivan W."/>
            <person name="Andreopoulos W.B."/>
            <person name="Clum A."/>
            <person name="Lindquist E."/>
            <person name="Daum C."/>
            <person name="Ramamoorthy G.K."/>
            <person name="Gryganskyi A."/>
            <person name="Culley D."/>
            <person name="Magnuson J.K."/>
            <person name="James T.Y."/>
            <person name="O'Malley M.A."/>
            <person name="Stajich J.E."/>
            <person name="Spatafora J.W."/>
            <person name="Visel A."/>
            <person name="Grigoriev I.V."/>
        </authorList>
    </citation>
    <scope>NUCLEOTIDE SEQUENCE [LARGE SCALE GENOMIC DNA]</scope>
    <source>
        <strain evidence="7 8">62-1032</strain>
    </source>
</reference>
<dbReference type="PROSITE" id="PS00518">
    <property type="entry name" value="ZF_RING_1"/>
    <property type="match status" value="1"/>
</dbReference>
<evidence type="ECO:0000256" key="4">
    <source>
        <dbReference type="PROSITE-ProRule" id="PRU00175"/>
    </source>
</evidence>
<dbReference type="InParanoid" id="A0A1Y2CGY9"/>
<feature type="region of interest" description="Disordered" evidence="5">
    <location>
        <begin position="136"/>
        <end position="155"/>
    </location>
</feature>
<protein>
    <recommendedName>
        <fullName evidence="6">RING-type domain-containing protein</fullName>
    </recommendedName>
</protein>
<evidence type="ECO:0000259" key="6">
    <source>
        <dbReference type="PROSITE" id="PS50089"/>
    </source>
</evidence>
<evidence type="ECO:0000256" key="5">
    <source>
        <dbReference type="SAM" id="MobiDB-lite"/>
    </source>
</evidence>
<feature type="compositionally biased region" description="Low complexity" evidence="5">
    <location>
        <begin position="331"/>
        <end position="351"/>
    </location>
</feature>
<gene>
    <name evidence="7" type="ORF">BCR35DRAFT_33439</name>
</gene>
<dbReference type="Proteomes" id="UP000193467">
    <property type="component" value="Unassembled WGS sequence"/>
</dbReference>
<evidence type="ECO:0000256" key="1">
    <source>
        <dbReference type="ARBA" id="ARBA00022723"/>
    </source>
</evidence>
<sequence>MPSQGKSQPRRASPTPPSITNNTTAVASPSRSTRKRTRVSESNRDQDVSTSTATEQELPQRTLKRSRTAQSVAQPQLQPDDHPASSASSSTLAASQETPLAATTEDTTESIEMQELKEEEPTIDEETLSAEQRRAIKGKGKATTPAPPSPTKPTAAEMTRMEKELASKNSLITSQLSLLQNLRNTLVCNVCLEVLEMPYALACGHVFCRPCLYSWFHRPDPNAEADALPQEDEAEELGSEEEEEIEGTSIIADDDDEEEEEEEEDNDNDSGSYIGGSFFGNRFTVRGGDDDENWEQGMGAFEAIVNAVGSRMSSRGRGRGVGGASGGVITDGGAESSGSGSGRATAPRGAALEAMRAARVARLGGGGAAVGASGSGSGAAQASTSAQIVELSSDSEDEPPVASSSHARPAPTTTNNTNTSNRLPPSPRARSPRANPAPPRAPSPPPPPPPPAPAPIGAHRHKNLICPQCRTSVHLTSPSKIFLLSDSISLIRQAERDGLLSALGGSAVPSHHGEEEKKERGPERDESDVSWGGLWVQETRREREARLARVMRDREDGVRRCGSCNWELDEETGVCNGW</sequence>
<feature type="region of interest" description="Disordered" evidence="5">
    <location>
        <begin position="312"/>
        <end position="351"/>
    </location>
</feature>
<dbReference type="EMBL" id="MCGR01000120">
    <property type="protein sequence ID" value="ORY46299.1"/>
    <property type="molecule type" value="Genomic_DNA"/>
</dbReference>
<feature type="compositionally biased region" description="Low complexity" evidence="5">
    <location>
        <begin position="84"/>
        <end position="95"/>
    </location>
</feature>
<feature type="compositionally biased region" description="Low complexity" evidence="5">
    <location>
        <begin position="407"/>
        <end position="434"/>
    </location>
</feature>
<feature type="region of interest" description="Disordered" evidence="5">
    <location>
        <begin position="503"/>
        <end position="530"/>
    </location>
</feature>
<feature type="region of interest" description="Disordered" evidence="5">
    <location>
        <begin position="365"/>
        <end position="459"/>
    </location>
</feature>
<name>A0A1Y2CGY9_9BASI</name>
<dbReference type="SMART" id="SM00184">
    <property type="entry name" value="RING"/>
    <property type="match status" value="1"/>
</dbReference>
<dbReference type="STRING" id="106004.A0A1Y2CGY9"/>
<accession>A0A1Y2CGY9</accession>
<dbReference type="GO" id="GO:0008270">
    <property type="term" value="F:zinc ion binding"/>
    <property type="evidence" value="ECO:0007669"/>
    <property type="project" value="UniProtKB-KW"/>
</dbReference>
<dbReference type="SUPFAM" id="SSF57850">
    <property type="entry name" value="RING/U-box"/>
    <property type="match status" value="1"/>
</dbReference>
<feature type="compositionally biased region" description="Pro residues" evidence="5">
    <location>
        <begin position="435"/>
        <end position="454"/>
    </location>
</feature>
<feature type="compositionally biased region" description="Gly residues" evidence="5">
    <location>
        <begin position="365"/>
        <end position="377"/>
    </location>
</feature>
<organism evidence="7 8">
    <name type="scientific">Leucosporidium creatinivorum</name>
    <dbReference type="NCBI Taxonomy" id="106004"/>
    <lineage>
        <taxon>Eukaryota</taxon>
        <taxon>Fungi</taxon>
        <taxon>Dikarya</taxon>
        <taxon>Basidiomycota</taxon>
        <taxon>Pucciniomycotina</taxon>
        <taxon>Microbotryomycetes</taxon>
        <taxon>Leucosporidiales</taxon>
        <taxon>Leucosporidium</taxon>
    </lineage>
</organism>
<feature type="compositionally biased region" description="Basic and acidic residues" evidence="5">
    <location>
        <begin position="511"/>
        <end position="524"/>
    </location>
</feature>
<evidence type="ECO:0000256" key="3">
    <source>
        <dbReference type="ARBA" id="ARBA00022833"/>
    </source>
</evidence>
<feature type="compositionally biased region" description="Acidic residues" evidence="5">
    <location>
        <begin position="229"/>
        <end position="268"/>
    </location>
</feature>
<feature type="region of interest" description="Disordered" evidence="5">
    <location>
        <begin position="224"/>
        <end position="275"/>
    </location>
</feature>
<feature type="compositionally biased region" description="Basic and acidic residues" evidence="5">
    <location>
        <begin position="38"/>
        <end position="47"/>
    </location>
</feature>
<keyword evidence="2 4" id="KW-0863">Zinc-finger</keyword>
<keyword evidence="1" id="KW-0479">Metal-binding</keyword>
<proteinExistence type="predicted"/>
<feature type="region of interest" description="Disordered" evidence="5">
    <location>
        <begin position="1"/>
        <end position="128"/>
    </location>
</feature>
<evidence type="ECO:0000256" key="2">
    <source>
        <dbReference type="ARBA" id="ARBA00022771"/>
    </source>
</evidence>
<keyword evidence="3" id="KW-0862">Zinc</keyword>
<dbReference type="InterPro" id="IPR027370">
    <property type="entry name" value="Znf-RING_euk"/>
</dbReference>